<protein>
    <submittedName>
        <fullName evidence="1">Oligoribonuclease</fullName>
    </submittedName>
</protein>
<evidence type="ECO:0000313" key="1">
    <source>
        <dbReference type="EMBL" id="KXY50905.1"/>
    </source>
</evidence>
<dbReference type="InterPro" id="IPR052968">
    <property type="entry name" value="Nucleotide_metab_enz"/>
</dbReference>
<dbReference type="RefSeq" id="WP_061662233.1">
    <property type="nucleotide sequence ID" value="NZ_LOMO01000001.1"/>
</dbReference>
<name>A0A9X0MJM2_BACCE</name>
<reference evidence="1 2" key="1">
    <citation type="submission" date="2015-12" db="EMBL/GenBank/DDBJ databases">
        <title>Bacillus cereus Group isolate.</title>
        <authorList>
            <person name="Kovac J."/>
        </authorList>
    </citation>
    <scope>NUCLEOTIDE SEQUENCE [LARGE SCALE GENOMIC DNA]</scope>
    <source>
        <strain evidence="1 2">FSL K6-0073</strain>
    </source>
</reference>
<dbReference type="AlphaFoldDB" id="A0A9X0MJM2"/>
<dbReference type="PANTHER" id="PTHR42146:SF1">
    <property type="entry name" value="OLIGORIBONUCLEASE NRNB"/>
    <property type="match status" value="1"/>
</dbReference>
<dbReference type="SUPFAM" id="SSF64182">
    <property type="entry name" value="DHH phosphoesterases"/>
    <property type="match status" value="1"/>
</dbReference>
<accession>A0A9X0MJM2</accession>
<organism evidence="1 2">
    <name type="scientific">Bacillus cereus</name>
    <dbReference type="NCBI Taxonomy" id="1396"/>
    <lineage>
        <taxon>Bacteria</taxon>
        <taxon>Bacillati</taxon>
        <taxon>Bacillota</taxon>
        <taxon>Bacilli</taxon>
        <taxon>Bacillales</taxon>
        <taxon>Bacillaceae</taxon>
        <taxon>Bacillus</taxon>
        <taxon>Bacillus cereus group</taxon>
    </lineage>
</organism>
<dbReference type="InterPro" id="IPR038763">
    <property type="entry name" value="DHH_sf"/>
</dbReference>
<sequence length="359" mass="41894">MLVKLPANVSANLPFNVLADLPFHLLKELRVKHFSHNDYDGVGCGILTKLAFKNRNVRYLDYKRVDEEVQRFIINGSYKKYDVVLITDIFISEENCKALDKLHKNKDIIVIYIDHHATEKRPWILEYEWALIESETSKTSFSTPVDERMDAKTSATSLLFEYFMSQNVKFNANLKAVKKFVESVRRYDTWEWHKVYNDIEPNRWNALLYLYGRTDFEAMVLEKLKTEYTFNQSELTIIQIEEKRIENYIRGKEQTIIEKNILGHTAGVIFAEQYHSELGNVLAERRPDLDFIIIINPSRTISYRGVKDDIHIGNDIAYVFRGGGHPQSAGSPIDKYLINTFIDMLFGETQKRENYPLSA</sequence>
<gene>
    <name evidence="1" type="ORF">AT268_30630</name>
</gene>
<proteinExistence type="predicted"/>
<comment type="caution">
    <text evidence="1">The sequence shown here is derived from an EMBL/GenBank/DDBJ whole genome shotgun (WGS) entry which is preliminary data.</text>
</comment>
<dbReference type="Gene3D" id="3.10.310.30">
    <property type="match status" value="1"/>
</dbReference>
<dbReference type="EMBL" id="LOMO01000001">
    <property type="protein sequence ID" value="KXY50905.1"/>
    <property type="molecule type" value="Genomic_DNA"/>
</dbReference>
<evidence type="ECO:0000313" key="2">
    <source>
        <dbReference type="Proteomes" id="UP000075476"/>
    </source>
</evidence>
<dbReference type="Proteomes" id="UP000075476">
    <property type="component" value="Unassembled WGS sequence"/>
</dbReference>
<dbReference type="PANTHER" id="PTHR42146">
    <property type="entry name" value="3',5'-CYCLIC-NUCLEOTIDE PHOSPHODIESTERASE"/>
    <property type="match status" value="1"/>
</dbReference>